<dbReference type="Pfam" id="PF00817">
    <property type="entry name" value="IMS"/>
    <property type="match status" value="1"/>
</dbReference>
<dbReference type="Gene3D" id="3.30.1490.100">
    <property type="entry name" value="DNA polymerase, Y-family, little finger domain"/>
    <property type="match status" value="1"/>
</dbReference>
<evidence type="ECO:0000256" key="8">
    <source>
        <dbReference type="ARBA" id="ARBA00022842"/>
    </source>
</evidence>
<dbReference type="SUPFAM" id="SSF56672">
    <property type="entry name" value="DNA/RNA polymerases"/>
    <property type="match status" value="1"/>
</dbReference>
<evidence type="ECO:0000313" key="12">
    <source>
        <dbReference type="Proteomes" id="UP000886674"/>
    </source>
</evidence>
<reference evidence="11" key="1">
    <citation type="journal article" date="2021" name="Proc. Natl. Acad. Sci. U.S.A.">
        <title>Global biogeography of chemosynthetic symbionts reveals both localized and globally distributed symbiont groups. .</title>
        <authorList>
            <person name="Osvatic J.T."/>
            <person name="Wilkins L.G.E."/>
            <person name="Leibrecht L."/>
            <person name="Leray M."/>
            <person name="Zauner S."/>
            <person name="Polzin J."/>
            <person name="Camacho Y."/>
            <person name="Gros O."/>
            <person name="van Gils J.A."/>
            <person name="Eisen J.A."/>
            <person name="Petersen J.M."/>
            <person name="Yuen B."/>
        </authorList>
    </citation>
    <scope>NUCLEOTIDE SEQUENCE</scope>
    <source>
        <strain evidence="11">MAGclacostrist055</strain>
    </source>
</reference>
<proteinExistence type="inferred from homology"/>
<dbReference type="InterPro" id="IPR001126">
    <property type="entry name" value="UmuC"/>
</dbReference>
<keyword evidence="10" id="KW-0234">DNA repair</keyword>
<dbReference type="InterPro" id="IPR050116">
    <property type="entry name" value="DNA_polymerase-Y"/>
</dbReference>
<dbReference type="CDD" id="cd03586">
    <property type="entry name" value="PolY_Pol_IV_kappa"/>
    <property type="match status" value="1"/>
</dbReference>
<keyword evidence="9" id="KW-0239">DNA-directed DNA polymerase</keyword>
<evidence type="ECO:0000256" key="4">
    <source>
        <dbReference type="ARBA" id="ARBA00022695"/>
    </source>
</evidence>
<keyword evidence="6" id="KW-0479">Metal-binding</keyword>
<dbReference type="InterPro" id="IPR022880">
    <property type="entry name" value="DNApol_IV"/>
</dbReference>
<evidence type="ECO:0000256" key="10">
    <source>
        <dbReference type="ARBA" id="ARBA00023204"/>
    </source>
</evidence>
<keyword evidence="2" id="KW-0515">Mutator protein</keyword>
<dbReference type="GO" id="GO:0009432">
    <property type="term" value="P:SOS response"/>
    <property type="evidence" value="ECO:0007669"/>
    <property type="project" value="TreeGrafter"/>
</dbReference>
<evidence type="ECO:0000256" key="3">
    <source>
        <dbReference type="ARBA" id="ARBA00022679"/>
    </source>
</evidence>
<evidence type="ECO:0000256" key="1">
    <source>
        <dbReference type="ARBA" id="ARBA00010945"/>
    </source>
</evidence>
<keyword evidence="4" id="KW-0548">Nucleotidyltransferase</keyword>
<gene>
    <name evidence="11" type="ORF">JAY77_04500</name>
</gene>
<evidence type="ECO:0000256" key="7">
    <source>
        <dbReference type="ARBA" id="ARBA00022763"/>
    </source>
</evidence>
<evidence type="ECO:0000256" key="5">
    <source>
        <dbReference type="ARBA" id="ARBA00022705"/>
    </source>
</evidence>
<dbReference type="PROSITE" id="PS50173">
    <property type="entry name" value="UMUC"/>
    <property type="match status" value="1"/>
</dbReference>
<dbReference type="GO" id="GO:0042276">
    <property type="term" value="P:error-prone translesion synthesis"/>
    <property type="evidence" value="ECO:0007669"/>
    <property type="project" value="TreeGrafter"/>
</dbReference>
<dbReference type="GO" id="GO:0006260">
    <property type="term" value="P:DNA replication"/>
    <property type="evidence" value="ECO:0007669"/>
    <property type="project" value="UniProtKB-KW"/>
</dbReference>
<dbReference type="PANTHER" id="PTHR11076">
    <property type="entry name" value="DNA REPAIR POLYMERASE UMUC / TRANSFERASE FAMILY MEMBER"/>
    <property type="match status" value="1"/>
</dbReference>
<keyword evidence="3" id="KW-0808">Transferase</keyword>
<keyword evidence="8" id="KW-0460">Magnesium</keyword>
<dbReference type="InterPro" id="IPR043128">
    <property type="entry name" value="Rev_trsase/Diguanyl_cyclase"/>
</dbReference>
<dbReference type="EMBL" id="JAEPCR010000015">
    <property type="protein sequence ID" value="MCG7977394.1"/>
    <property type="molecule type" value="Genomic_DNA"/>
</dbReference>
<dbReference type="Gene3D" id="1.10.150.20">
    <property type="entry name" value="5' to 3' exonuclease, C-terminal subdomain"/>
    <property type="match status" value="1"/>
</dbReference>
<keyword evidence="5" id="KW-0235">DNA replication</keyword>
<evidence type="ECO:0000256" key="9">
    <source>
        <dbReference type="ARBA" id="ARBA00022932"/>
    </source>
</evidence>
<accession>A0A9E4MWI4</accession>
<dbReference type="AlphaFoldDB" id="A0A9E4MWI4"/>
<dbReference type="GO" id="GO:0006281">
    <property type="term" value="P:DNA repair"/>
    <property type="evidence" value="ECO:0007669"/>
    <property type="project" value="UniProtKB-KW"/>
</dbReference>
<dbReference type="Gene3D" id="3.30.70.270">
    <property type="match status" value="1"/>
</dbReference>
<dbReference type="GO" id="GO:0046872">
    <property type="term" value="F:metal ion binding"/>
    <property type="evidence" value="ECO:0007669"/>
    <property type="project" value="UniProtKB-KW"/>
</dbReference>
<keyword evidence="7" id="KW-0227">DNA damage</keyword>
<dbReference type="InterPro" id="IPR036775">
    <property type="entry name" value="DNA_pol_Y-fam_lit_finger_sf"/>
</dbReference>
<comment type="caution">
    <text evidence="11">The sequence shown here is derived from an EMBL/GenBank/DDBJ whole genome shotgun (WGS) entry which is preliminary data.</text>
</comment>
<dbReference type="Proteomes" id="UP000886674">
    <property type="component" value="Unassembled WGS sequence"/>
</dbReference>
<name>A0A9E4MWI4_9GAMM</name>
<dbReference type="GO" id="GO:0003887">
    <property type="term" value="F:DNA-directed DNA polymerase activity"/>
    <property type="evidence" value="ECO:0007669"/>
    <property type="project" value="UniProtKB-KW"/>
</dbReference>
<dbReference type="FunFam" id="3.40.1170.60:FF:000003">
    <property type="entry name" value="DNA polymerase eta"/>
    <property type="match status" value="1"/>
</dbReference>
<dbReference type="InterPro" id="IPR043502">
    <property type="entry name" value="DNA/RNA_pol_sf"/>
</dbReference>
<dbReference type="InterPro" id="IPR017961">
    <property type="entry name" value="DNA_pol_Y-fam_little_finger"/>
</dbReference>
<sequence length="433" mass="48628">MESAVMFYDNTQPHAYWSRAMILVDMNAFFCSVEQVDHPELQGRPIGITNGSQGTCIITSSYEARAYGVHTGMRLKEAQRICPGFLQIPARPERYAQVSSRIMEALSGITPDMEIFSVDEAFLDITHCQRLLGTPHQIAKRVKQTVLEVSGGVLCSVGVSGDRTTAKYAAKLDKPNGMTLIPPGVAKQTLTRVPVTELCGIAKGIGRYLAERGVYTCGDMRRLPIGEIGRRFGNPGRRIWLMTQGLDPEPVHTDVDAPKSIGHGKVMPPNTRQREVVETFLLHMAEKVATRLRLHHFRASLFYIGVRIDEGYLSRKYRCDPPTDHGPTIVAMCQDFLDNHWAGQGCHQVQITALDPKYADCQLDFLQPDHQRQDRLNQAMDHINQRYGEFTLAPVRLLSRSKMPNVIAPAWKPFGHRETILQHPTSQYVSRPD</sequence>
<evidence type="ECO:0000256" key="6">
    <source>
        <dbReference type="ARBA" id="ARBA00022723"/>
    </source>
</evidence>
<dbReference type="PANTHER" id="PTHR11076:SF33">
    <property type="entry name" value="DNA POLYMERASE KAPPA"/>
    <property type="match status" value="1"/>
</dbReference>
<dbReference type="Pfam" id="PF11799">
    <property type="entry name" value="IMS_C"/>
    <property type="match status" value="1"/>
</dbReference>
<organism evidence="11 12">
    <name type="scientific">Candidatus Thiodiazotropha taylori</name>
    <dbReference type="NCBI Taxonomy" id="2792791"/>
    <lineage>
        <taxon>Bacteria</taxon>
        <taxon>Pseudomonadati</taxon>
        <taxon>Pseudomonadota</taxon>
        <taxon>Gammaproteobacteria</taxon>
        <taxon>Chromatiales</taxon>
        <taxon>Sedimenticolaceae</taxon>
        <taxon>Candidatus Thiodiazotropha</taxon>
    </lineage>
</organism>
<dbReference type="SUPFAM" id="SSF100879">
    <property type="entry name" value="Lesion bypass DNA polymerase (Y-family), little finger domain"/>
    <property type="match status" value="1"/>
</dbReference>
<dbReference type="GO" id="GO:0003684">
    <property type="term" value="F:damaged DNA binding"/>
    <property type="evidence" value="ECO:0007669"/>
    <property type="project" value="InterPro"/>
</dbReference>
<dbReference type="Gene3D" id="3.40.1170.60">
    <property type="match status" value="1"/>
</dbReference>
<evidence type="ECO:0000313" key="11">
    <source>
        <dbReference type="EMBL" id="MCG7977394.1"/>
    </source>
</evidence>
<evidence type="ECO:0000256" key="2">
    <source>
        <dbReference type="ARBA" id="ARBA00022457"/>
    </source>
</evidence>
<protein>
    <submittedName>
        <fullName evidence="11">DNA polymerase IV</fullName>
    </submittedName>
</protein>
<comment type="similarity">
    <text evidence="1">Belongs to the DNA polymerase type-Y family.</text>
</comment>
<dbReference type="GO" id="GO:0005829">
    <property type="term" value="C:cytosol"/>
    <property type="evidence" value="ECO:0007669"/>
    <property type="project" value="TreeGrafter"/>
</dbReference>